<organism evidence="1 2">
    <name type="scientific">Pipistrellus kuhlii</name>
    <name type="common">Kuhl's pipistrelle</name>
    <dbReference type="NCBI Taxonomy" id="59472"/>
    <lineage>
        <taxon>Eukaryota</taxon>
        <taxon>Metazoa</taxon>
        <taxon>Chordata</taxon>
        <taxon>Craniata</taxon>
        <taxon>Vertebrata</taxon>
        <taxon>Euteleostomi</taxon>
        <taxon>Mammalia</taxon>
        <taxon>Eutheria</taxon>
        <taxon>Laurasiatheria</taxon>
        <taxon>Chiroptera</taxon>
        <taxon>Yangochiroptera</taxon>
        <taxon>Vespertilionidae</taxon>
        <taxon>Pipistrellus</taxon>
    </lineage>
</organism>
<evidence type="ECO:0000313" key="1">
    <source>
        <dbReference type="EMBL" id="KAF6329010.1"/>
    </source>
</evidence>
<proteinExistence type="predicted"/>
<dbReference type="AlphaFoldDB" id="A0A7J7VVG5"/>
<name>A0A7J7VVG5_PIPKU</name>
<gene>
    <name evidence="1" type="ORF">mPipKuh1_008328</name>
</gene>
<accession>A0A7J7VVG5</accession>
<keyword evidence="2" id="KW-1185">Reference proteome</keyword>
<sequence length="141" mass="15737">MSPCLLKGFGDPWTLKLACLGSRGLTSGSHAQGLIRGVPADTHHFPRSRSVEPSWVGQACLVAELVMGSHWISFLGEWKSRQHLIRSSYRRPRTREILGWVQYALGGAAKRLASDAAKLETYIVAISLLMQLLGQWKLRRK</sequence>
<evidence type="ECO:0000313" key="2">
    <source>
        <dbReference type="Proteomes" id="UP000558488"/>
    </source>
</evidence>
<comment type="caution">
    <text evidence="1">The sequence shown here is derived from an EMBL/GenBank/DDBJ whole genome shotgun (WGS) entry which is preliminary data.</text>
</comment>
<dbReference type="EMBL" id="JACAGB010000013">
    <property type="protein sequence ID" value="KAF6329010.1"/>
    <property type="molecule type" value="Genomic_DNA"/>
</dbReference>
<protein>
    <submittedName>
        <fullName evidence="1">Uncharacterized protein</fullName>
    </submittedName>
</protein>
<reference evidence="1 2" key="1">
    <citation type="journal article" date="2020" name="Nature">
        <title>Six reference-quality genomes reveal evolution of bat adaptations.</title>
        <authorList>
            <person name="Jebb D."/>
            <person name="Huang Z."/>
            <person name="Pippel M."/>
            <person name="Hughes G.M."/>
            <person name="Lavrichenko K."/>
            <person name="Devanna P."/>
            <person name="Winkler S."/>
            <person name="Jermiin L.S."/>
            <person name="Skirmuntt E.C."/>
            <person name="Katzourakis A."/>
            <person name="Burkitt-Gray L."/>
            <person name="Ray D.A."/>
            <person name="Sullivan K.A.M."/>
            <person name="Roscito J.G."/>
            <person name="Kirilenko B.M."/>
            <person name="Davalos L.M."/>
            <person name="Corthals A.P."/>
            <person name="Power M.L."/>
            <person name="Jones G."/>
            <person name="Ransome R.D."/>
            <person name="Dechmann D.K.N."/>
            <person name="Locatelli A.G."/>
            <person name="Puechmaille S.J."/>
            <person name="Fedrigo O."/>
            <person name="Jarvis E.D."/>
            <person name="Hiller M."/>
            <person name="Vernes S.C."/>
            <person name="Myers E.W."/>
            <person name="Teeling E.C."/>
        </authorList>
    </citation>
    <scope>NUCLEOTIDE SEQUENCE [LARGE SCALE GENOMIC DNA]</scope>
    <source>
        <strain evidence="1">MPipKuh1</strain>
        <tissue evidence="1">Flight muscle</tissue>
    </source>
</reference>
<dbReference type="Proteomes" id="UP000558488">
    <property type="component" value="Unassembled WGS sequence"/>
</dbReference>